<dbReference type="AlphaFoldDB" id="A0A0R2BK97"/>
<dbReference type="Gene3D" id="2.40.50.140">
    <property type="entry name" value="Nucleic acid-binding proteins"/>
    <property type="match status" value="1"/>
</dbReference>
<dbReference type="GO" id="GO:0016887">
    <property type="term" value="F:ATP hydrolysis activity"/>
    <property type="evidence" value="ECO:0007669"/>
    <property type="project" value="InterPro"/>
</dbReference>
<dbReference type="InterPro" id="IPR047641">
    <property type="entry name" value="ABC_transpr_MalK/UgpC-like"/>
</dbReference>
<dbReference type="GO" id="GO:0005524">
    <property type="term" value="F:ATP binding"/>
    <property type="evidence" value="ECO:0007669"/>
    <property type="project" value="UniProtKB-KW"/>
</dbReference>
<dbReference type="PANTHER" id="PTHR43875">
    <property type="entry name" value="MALTODEXTRIN IMPORT ATP-BINDING PROTEIN MSMX"/>
    <property type="match status" value="1"/>
</dbReference>
<dbReference type="InterPro" id="IPR008995">
    <property type="entry name" value="Mo/tungstate-bd_C_term_dom"/>
</dbReference>
<dbReference type="InterPro" id="IPR040582">
    <property type="entry name" value="OB_MalK-like"/>
</dbReference>
<gene>
    <name evidence="5" type="ORF">FC84_GL000489</name>
</gene>
<dbReference type="EMBL" id="AYYK01000001">
    <property type="protein sequence ID" value="KRM79793.1"/>
    <property type="molecule type" value="Genomic_DNA"/>
</dbReference>
<keyword evidence="3" id="KW-0067">ATP-binding</keyword>
<keyword evidence="2" id="KW-0547">Nucleotide-binding</keyword>
<dbReference type="GO" id="GO:0140359">
    <property type="term" value="F:ABC-type transporter activity"/>
    <property type="evidence" value="ECO:0007669"/>
    <property type="project" value="InterPro"/>
</dbReference>
<accession>A0A0R2BK97</accession>
<name>A0A0R2BK97_9LACO</name>
<dbReference type="InterPro" id="IPR017871">
    <property type="entry name" value="ABC_transporter-like_CS"/>
</dbReference>
<dbReference type="GO" id="GO:0008643">
    <property type="term" value="P:carbohydrate transport"/>
    <property type="evidence" value="ECO:0007669"/>
    <property type="project" value="InterPro"/>
</dbReference>
<evidence type="ECO:0000313" key="6">
    <source>
        <dbReference type="Proteomes" id="UP000051813"/>
    </source>
</evidence>
<dbReference type="NCBIfam" id="NF008653">
    <property type="entry name" value="PRK11650.1"/>
    <property type="match status" value="1"/>
</dbReference>
<sequence length="381" mass="42421">MVKVDLDHLYKQYPNATDYSVSDFDLHIDDHEFIVFVGPSGCGKSTTLRMIAGLEDISKGDLKIGGKVMNDVAPKDRDIAMVFQNYALYPHMTVFDNMAFGLKLRKYEKADIKQRVDKAAESLGLTEYLDRKPAALSGGQRQRVALGRAMVRDAPIFLMDEPLSNLDAKLRVSMRAEIAKLHQTLNTTTIYVTHDQTEAMTMADRIVVMSMGEVQQIGTPQEVYDTPKNKFVAGFMGSPAMNFFDVHYENGILTDTGDNIRLAVPEGRAKILNEDGYNGKDLTLGIRPEDIHTEEAFLETFPDAAVTGKVVVSELLGAESMLYLNSGTTEYVAKVDARDFHNPGESFTVAFDLNKAHFFDKDTTLSIVEKAKDEQRVPKNA</sequence>
<evidence type="ECO:0000256" key="3">
    <source>
        <dbReference type="ARBA" id="ARBA00022840"/>
    </source>
</evidence>
<dbReference type="Proteomes" id="UP000051813">
    <property type="component" value="Unassembled WGS sequence"/>
</dbReference>
<dbReference type="SUPFAM" id="SSF50331">
    <property type="entry name" value="MOP-like"/>
    <property type="match status" value="1"/>
</dbReference>
<dbReference type="SMART" id="SM00382">
    <property type="entry name" value="AAA"/>
    <property type="match status" value="1"/>
</dbReference>
<dbReference type="Pfam" id="PF00005">
    <property type="entry name" value="ABC_tran"/>
    <property type="match status" value="1"/>
</dbReference>
<organism evidence="5 6">
    <name type="scientific">Lapidilactobacillus dextrinicus DSM 20335</name>
    <dbReference type="NCBI Taxonomy" id="1423738"/>
    <lineage>
        <taxon>Bacteria</taxon>
        <taxon>Bacillati</taxon>
        <taxon>Bacillota</taxon>
        <taxon>Bacilli</taxon>
        <taxon>Lactobacillales</taxon>
        <taxon>Lactobacillaceae</taxon>
        <taxon>Lapidilactobacillus</taxon>
    </lineage>
</organism>
<dbReference type="Pfam" id="PF17912">
    <property type="entry name" value="OB_MalK"/>
    <property type="match status" value="1"/>
</dbReference>
<dbReference type="CDD" id="cd03301">
    <property type="entry name" value="ABC_MalK_N"/>
    <property type="match status" value="1"/>
</dbReference>
<evidence type="ECO:0000313" key="5">
    <source>
        <dbReference type="EMBL" id="KRM79793.1"/>
    </source>
</evidence>
<keyword evidence="6" id="KW-1185">Reference proteome</keyword>
<dbReference type="OrthoDB" id="9790614at2"/>
<dbReference type="STRING" id="1423738.FC84_GL000489"/>
<dbReference type="InterPro" id="IPR003439">
    <property type="entry name" value="ABC_transporter-like_ATP-bd"/>
</dbReference>
<reference evidence="5 6" key="1">
    <citation type="journal article" date="2015" name="Genome Announc.">
        <title>Expanding the biotechnology potential of lactobacilli through comparative genomics of 213 strains and associated genera.</title>
        <authorList>
            <person name="Sun Z."/>
            <person name="Harris H.M."/>
            <person name="McCann A."/>
            <person name="Guo C."/>
            <person name="Argimon S."/>
            <person name="Zhang W."/>
            <person name="Yang X."/>
            <person name="Jeffery I.B."/>
            <person name="Cooney J.C."/>
            <person name="Kagawa T.F."/>
            <person name="Liu W."/>
            <person name="Song Y."/>
            <person name="Salvetti E."/>
            <person name="Wrobel A."/>
            <person name="Rasinkangas P."/>
            <person name="Parkhill J."/>
            <person name="Rea M.C."/>
            <person name="O'Sullivan O."/>
            <person name="Ritari J."/>
            <person name="Douillard F.P."/>
            <person name="Paul Ross R."/>
            <person name="Yang R."/>
            <person name="Briner A.E."/>
            <person name="Felis G.E."/>
            <person name="de Vos W.M."/>
            <person name="Barrangou R."/>
            <person name="Klaenhammer T.R."/>
            <person name="Caufield P.W."/>
            <person name="Cui Y."/>
            <person name="Zhang H."/>
            <person name="O'Toole P.W."/>
        </authorList>
    </citation>
    <scope>NUCLEOTIDE SEQUENCE [LARGE SCALE GENOMIC DNA]</scope>
    <source>
        <strain evidence="5 6">DSM 20335</strain>
    </source>
</reference>
<dbReference type="InterPro" id="IPR015855">
    <property type="entry name" value="ABC_transpr_MalK-like"/>
</dbReference>
<dbReference type="FunFam" id="3.40.50.300:FF:000042">
    <property type="entry name" value="Maltose/maltodextrin ABC transporter, ATP-binding protein"/>
    <property type="match status" value="1"/>
</dbReference>
<dbReference type="RefSeq" id="WP_057753554.1">
    <property type="nucleotide sequence ID" value="NZ_AYYK01000001.1"/>
</dbReference>
<keyword evidence="1" id="KW-0813">Transport</keyword>
<dbReference type="GO" id="GO:0055052">
    <property type="term" value="C:ATP-binding cassette (ABC) transporter complex, substrate-binding subunit-containing"/>
    <property type="evidence" value="ECO:0007669"/>
    <property type="project" value="TreeGrafter"/>
</dbReference>
<dbReference type="PROSITE" id="PS00211">
    <property type="entry name" value="ABC_TRANSPORTER_1"/>
    <property type="match status" value="1"/>
</dbReference>
<proteinExistence type="predicted"/>
<dbReference type="PROSITE" id="PS50893">
    <property type="entry name" value="ABC_TRANSPORTER_2"/>
    <property type="match status" value="1"/>
</dbReference>
<dbReference type="InterPro" id="IPR003593">
    <property type="entry name" value="AAA+_ATPase"/>
</dbReference>
<evidence type="ECO:0000259" key="4">
    <source>
        <dbReference type="PROSITE" id="PS50893"/>
    </source>
</evidence>
<dbReference type="PATRIC" id="fig|1423738.3.peg.499"/>
<dbReference type="InterPro" id="IPR012340">
    <property type="entry name" value="NA-bd_OB-fold"/>
</dbReference>
<protein>
    <submittedName>
        <fullName evidence="5">Malk1</fullName>
    </submittedName>
</protein>
<evidence type="ECO:0000256" key="2">
    <source>
        <dbReference type="ARBA" id="ARBA00022741"/>
    </source>
</evidence>
<comment type="caution">
    <text evidence="5">The sequence shown here is derived from an EMBL/GenBank/DDBJ whole genome shotgun (WGS) entry which is preliminary data.</text>
</comment>
<dbReference type="PANTHER" id="PTHR43875:SF1">
    <property type="entry name" value="OSMOPROTECTIVE COMPOUNDS UPTAKE ATP-BINDING PROTEIN GGTA"/>
    <property type="match status" value="1"/>
</dbReference>
<dbReference type="Gene3D" id="2.40.50.100">
    <property type="match status" value="1"/>
</dbReference>
<feature type="domain" description="ABC transporter" evidence="4">
    <location>
        <begin position="4"/>
        <end position="236"/>
    </location>
</feature>
<dbReference type="InterPro" id="IPR027417">
    <property type="entry name" value="P-loop_NTPase"/>
</dbReference>
<dbReference type="SUPFAM" id="SSF52540">
    <property type="entry name" value="P-loop containing nucleoside triphosphate hydrolases"/>
    <property type="match status" value="1"/>
</dbReference>
<evidence type="ECO:0000256" key="1">
    <source>
        <dbReference type="ARBA" id="ARBA00022448"/>
    </source>
</evidence>
<dbReference type="Gene3D" id="3.40.50.300">
    <property type="entry name" value="P-loop containing nucleotide triphosphate hydrolases"/>
    <property type="match status" value="1"/>
</dbReference>